<accession>A0A8B8E4U1</accession>
<dbReference type="AlphaFoldDB" id="A0A8B8E4U1"/>
<dbReference type="InterPro" id="IPR039685">
    <property type="entry name" value="FANCE"/>
</dbReference>
<dbReference type="RefSeq" id="XP_022335602.1">
    <property type="nucleotide sequence ID" value="XM_022479894.1"/>
</dbReference>
<reference evidence="3" key="1">
    <citation type="submission" date="2025-08" db="UniProtKB">
        <authorList>
            <consortium name="RefSeq"/>
        </authorList>
    </citation>
    <scope>IDENTIFICATION</scope>
    <source>
        <tissue evidence="3">Whole sample</tissue>
    </source>
</reference>
<dbReference type="GO" id="GO:0036297">
    <property type="term" value="P:interstrand cross-link repair"/>
    <property type="evidence" value="ECO:0007669"/>
    <property type="project" value="InterPro"/>
</dbReference>
<protein>
    <submittedName>
        <fullName evidence="3">Uncharacterized protein LOC111132152 isoform X1</fullName>
    </submittedName>
</protein>
<dbReference type="OrthoDB" id="2449818at2759"/>
<dbReference type="GeneID" id="111132152"/>
<sequence length="473" mass="54018">MRIREMDLYWGKWKHLMVDLENVHTEENTLSTAIQWYENEAMSRYGCQPHWNELLTCLLHKEPVIRENNLEFVPVFHHLPQRLQSTLLQLMLHFRHRIPTAELLTFTRELRATIGSAPVDDNDDTWPGVYFRMLSAHCQMCNTAGPSESEDIKDNVLIPQTEQLSPVKAPKSPSPCSNSAGEDMDIATSPEVIEILSPTTEESNLKEMIEYGHATEHKEFDLDAATQANLMKLREWWQMEIMDLPEEFSLFYMSTPDQVADYCRFLDFDSLTESAVICAVQHLLAVSENITHANAVKLIQSTLLKKISETVSRPLFSLLKKMAEKIPQPLVDGLFVHLVSKNSSSSQIETICKIIKESMPVKDMVYMIKKLNHTSMELSEGHLSLYQTLVELKIPLENEDLSKMLDTLKKSAAGFSKHLKFGKLVLATLNIYGDQMDREQISTINIILQSHSSFFKKSIKTLVQKLASDKGFC</sequence>
<feature type="domain" description="Fanconi Anaemia group E protein C-terminal" evidence="1">
    <location>
        <begin position="245"/>
        <end position="466"/>
    </location>
</feature>
<name>A0A8B8E4U1_CRAVI</name>
<dbReference type="Pfam" id="PF11510">
    <property type="entry name" value="FA_FANCE"/>
    <property type="match status" value="1"/>
</dbReference>
<dbReference type="GO" id="GO:0043240">
    <property type="term" value="C:Fanconi anaemia nuclear complex"/>
    <property type="evidence" value="ECO:0007669"/>
    <property type="project" value="InterPro"/>
</dbReference>
<keyword evidence="2" id="KW-1185">Reference proteome</keyword>
<evidence type="ECO:0000313" key="3">
    <source>
        <dbReference type="RefSeq" id="XP_022335602.1"/>
    </source>
</evidence>
<dbReference type="PANTHER" id="PTHR32094">
    <property type="entry name" value="FANCONI ANEMIA GROUP E PROTEIN"/>
    <property type="match status" value="1"/>
</dbReference>
<evidence type="ECO:0000259" key="1">
    <source>
        <dbReference type="Pfam" id="PF11510"/>
    </source>
</evidence>
<proteinExistence type="predicted"/>
<dbReference type="InterPro" id="IPR021025">
    <property type="entry name" value="Fanconi_anaemia_gr_E_prot_C"/>
</dbReference>
<dbReference type="Proteomes" id="UP000694844">
    <property type="component" value="Chromosome 5"/>
</dbReference>
<dbReference type="KEGG" id="cvn:111132152"/>
<dbReference type="PANTHER" id="PTHR32094:SF5">
    <property type="entry name" value="FANCONI ANEMIA GROUP E PROTEIN"/>
    <property type="match status" value="1"/>
</dbReference>
<gene>
    <name evidence="3" type="primary">LOC111132152</name>
</gene>
<organism evidence="2 3">
    <name type="scientific">Crassostrea virginica</name>
    <name type="common">Eastern oyster</name>
    <dbReference type="NCBI Taxonomy" id="6565"/>
    <lineage>
        <taxon>Eukaryota</taxon>
        <taxon>Metazoa</taxon>
        <taxon>Spiralia</taxon>
        <taxon>Lophotrochozoa</taxon>
        <taxon>Mollusca</taxon>
        <taxon>Bivalvia</taxon>
        <taxon>Autobranchia</taxon>
        <taxon>Pteriomorphia</taxon>
        <taxon>Ostreida</taxon>
        <taxon>Ostreoidea</taxon>
        <taxon>Ostreidae</taxon>
        <taxon>Crassostrea</taxon>
    </lineage>
</organism>
<dbReference type="Gene3D" id="1.25.40.480">
    <property type="match status" value="1"/>
</dbReference>
<evidence type="ECO:0000313" key="2">
    <source>
        <dbReference type="Proteomes" id="UP000694844"/>
    </source>
</evidence>